<dbReference type="GO" id="GO:0017022">
    <property type="term" value="F:myosin binding"/>
    <property type="evidence" value="ECO:0007669"/>
    <property type="project" value="InterPro"/>
</dbReference>
<dbReference type="PANTHER" id="PTHR31448:SF34">
    <property type="entry name" value="MYOSIN-BINDING PROTEIN 3"/>
    <property type="match status" value="1"/>
</dbReference>
<organism evidence="2 3">
    <name type="scientific">Tripterygium wilfordii</name>
    <name type="common">Thunder God vine</name>
    <dbReference type="NCBI Taxonomy" id="458696"/>
    <lineage>
        <taxon>Eukaryota</taxon>
        <taxon>Viridiplantae</taxon>
        <taxon>Streptophyta</taxon>
        <taxon>Embryophyta</taxon>
        <taxon>Tracheophyta</taxon>
        <taxon>Spermatophyta</taxon>
        <taxon>Magnoliopsida</taxon>
        <taxon>eudicotyledons</taxon>
        <taxon>Gunneridae</taxon>
        <taxon>Pentapetalae</taxon>
        <taxon>rosids</taxon>
        <taxon>fabids</taxon>
        <taxon>Celastrales</taxon>
        <taxon>Celastraceae</taxon>
        <taxon>Tripterygium</taxon>
    </lineage>
</organism>
<gene>
    <name evidence="2" type="ORF">HS088_TW03G00326</name>
</gene>
<reference evidence="2 3" key="1">
    <citation type="journal article" date="2020" name="Nat. Commun.">
        <title>Genome of Tripterygium wilfordii and identification of cytochrome P450 involved in triptolide biosynthesis.</title>
        <authorList>
            <person name="Tu L."/>
            <person name="Su P."/>
            <person name="Zhang Z."/>
            <person name="Gao L."/>
            <person name="Wang J."/>
            <person name="Hu T."/>
            <person name="Zhou J."/>
            <person name="Zhang Y."/>
            <person name="Zhao Y."/>
            <person name="Liu Y."/>
            <person name="Song Y."/>
            <person name="Tong Y."/>
            <person name="Lu Y."/>
            <person name="Yang J."/>
            <person name="Xu C."/>
            <person name="Jia M."/>
            <person name="Peters R.J."/>
            <person name="Huang L."/>
            <person name="Gao W."/>
        </authorList>
    </citation>
    <scope>NUCLEOTIDE SEQUENCE [LARGE SCALE GENOMIC DNA]</scope>
    <source>
        <strain evidence="3">cv. XIE 37</strain>
        <tissue evidence="2">Leaf</tissue>
    </source>
</reference>
<evidence type="ECO:0000313" key="3">
    <source>
        <dbReference type="Proteomes" id="UP000593562"/>
    </source>
</evidence>
<proteinExistence type="predicted"/>
<evidence type="ECO:0000313" key="2">
    <source>
        <dbReference type="EMBL" id="KAF5749997.1"/>
    </source>
</evidence>
<feature type="transmembrane region" description="Helical" evidence="1">
    <location>
        <begin position="20"/>
        <end position="45"/>
    </location>
</feature>
<dbReference type="AlphaFoldDB" id="A0A7J7DUK6"/>
<keyword evidence="3" id="KW-1185">Reference proteome</keyword>
<keyword evidence="1" id="KW-0812">Transmembrane</keyword>
<accession>A0A7J7DUK6</accession>
<dbReference type="InterPro" id="IPR039306">
    <property type="entry name" value="MYOB"/>
</dbReference>
<comment type="caution">
    <text evidence="2">The sequence shown here is derived from an EMBL/GenBank/DDBJ whole genome shotgun (WGS) entry which is preliminary data.</text>
</comment>
<sequence length="142" mass="16390">MAAKKLATMLHRNTHKLVVVLTYAILEWILILLLFVNSIFTYLIVQFASYFSLKPPCLWCSRVDHVLEPGNSAHSYRELDTVQVIEDWRNPNICAWTAWLLYQFTTMKPMGCGKHLFHFTGDLKTTLKMLNRFAVVPAAMEA</sequence>
<name>A0A7J7DUK6_TRIWF</name>
<keyword evidence="1" id="KW-1133">Transmembrane helix</keyword>
<keyword evidence="1" id="KW-0472">Membrane</keyword>
<evidence type="ECO:0000256" key="1">
    <source>
        <dbReference type="SAM" id="Phobius"/>
    </source>
</evidence>
<dbReference type="EMBL" id="JAAARO010000003">
    <property type="protein sequence ID" value="KAF5749997.1"/>
    <property type="molecule type" value="Genomic_DNA"/>
</dbReference>
<dbReference type="Proteomes" id="UP000593562">
    <property type="component" value="Unassembled WGS sequence"/>
</dbReference>
<dbReference type="PANTHER" id="PTHR31448">
    <property type="entry name" value="MYOSIN-BINDING PROTEIN 2"/>
    <property type="match status" value="1"/>
</dbReference>
<dbReference type="InParanoid" id="A0A7J7DUK6"/>
<protein>
    <submittedName>
        <fullName evidence="2">Uncharacterized protein</fullName>
    </submittedName>
</protein>